<keyword evidence="1" id="KW-0732">Signal</keyword>
<gene>
    <name evidence="2" type="ORF">CAPTEDRAFT_217149</name>
</gene>
<feature type="signal peptide" evidence="1">
    <location>
        <begin position="1"/>
        <end position="18"/>
    </location>
</feature>
<dbReference type="HOGENOM" id="CLU_104324_0_0_1"/>
<name>R7VK86_CAPTE</name>
<feature type="chain" id="PRO_5008789224" description="Farnesoic acid O-methyl transferase domain-containing protein" evidence="1">
    <location>
        <begin position="19"/>
        <end position="212"/>
    </location>
</feature>
<dbReference type="Proteomes" id="UP000014760">
    <property type="component" value="Unassembled WGS sequence"/>
</dbReference>
<keyword evidence="4" id="KW-1185">Reference proteome</keyword>
<evidence type="ECO:0000313" key="2">
    <source>
        <dbReference type="EMBL" id="ELU17126.1"/>
    </source>
</evidence>
<evidence type="ECO:0000313" key="4">
    <source>
        <dbReference type="Proteomes" id="UP000014760"/>
    </source>
</evidence>
<proteinExistence type="predicted"/>
<dbReference type="EMBL" id="KB292699">
    <property type="protein sequence ID" value="ELU17126.1"/>
    <property type="molecule type" value="Genomic_DNA"/>
</dbReference>
<dbReference type="EMBL" id="AMQN01004148">
    <property type="status" value="NOT_ANNOTATED_CDS"/>
    <property type="molecule type" value="Genomic_DNA"/>
</dbReference>
<sequence length="212" mass="24441">MKICLVLTLALVADFAMGDIDMCFMEKQTKTELRTFVNHYPENNHVYFGVKSCPENRLEIGATFFRYYFSIKFGRTKTETGAVRINKYDGGGIITKWSSEQVMLNCDEVKYFWMKWSKGELAIGQGLELGSRTLYTFNDADVRSELYSGLVHVVYKGTAEFENQCGILFKKHLCQRSLPLTSDLYRSLDDSLTYSVNNDEVMKLDEFPQRSK</sequence>
<evidence type="ECO:0000256" key="1">
    <source>
        <dbReference type="SAM" id="SignalP"/>
    </source>
</evidence>
<accession>R7VK86</accession>
<dbReference type="EnsemblMetazoa" id="CapteT217149">
    <property type="protein sequence ID" value="CapteP217149"/>
    <property type="gene ID" value="CapteG217149"/>
</dbReference>
<dbReference type="AlphaFoldDB" id="R7VK86"/>
<dbReference type="OrthoDB" id="6156557at2759"/>
<evidence type="ECO:0000313" key="3">
    <source>
        <dbReference type="EnsemblMetazoa" id="CapteP217149"/>
    </source>
</evidence>
<reference evidence="2 4" key="2">
    <citation type="journal article" date="2013" name="Nature">
        <title>Insights into bilaterian evolution from three spiralian genomes.</title>
        <authorList>
            <person name="Simakov O."/>
            <person name="Marletaz F."/>
            <person name="Cho S.J."/>
            <person name="Edsinger-Gonzales E."/>
            <person name="Havlak P."/>
            <person name="Hellsten U."/>
            <person name="Kuo D.H."/>
            <person name="Larsson T."/>
            <person name="Lv J."/>
            <person name="Arendt D."/>
            <person name="Savage R."/>
            <person name="Osoegawa K."/>
            <person name="de Jong P."/>
            <person name="Grimwood J."/>
            <person name="Chapman J.A."/>
            <person name="Shapiro H."/>
            <person name="Aerts A."/>
            <person name="Otillar R.P."/>
            <person name="Terry A.Y."/>
            <person name="Boore J.L."/>
            <person name="Grigoriev I.V."/>
            <person name="Lindberg D.R."/>
            <person name="Seaver E.C."/>
            <person name="Weisblat D.A."/>
            <person name="Putnam N.H."/>
            <person name="Rokhsar D.S."/>
        </authorList>
    </citation>
    <scope>NUCLEOTIDE SEQUENCE</scope>
    <source>
        <strain evidence="2 4">I ESC-2004</strain>
    </source>
</reference>
<reference evidence="4" key="1">
    <citation type="submission" date="2012-12" db="EMBL/GenBank/DDBJ databases">
        <authorList>
            <person name="Hellsten U."/>
            <person name="Grimwood J."/>
            <person name="Chapman J.A."/>
            <person name="Shapiro H."/>
            <person name="Aerts A."/>
            <person name="Otillar R.P."/>
            <person name="Terry A.Y."/>
            <person name="Boore J.L."/>
            <person name="Simakov O."/>
            <person name="Marletaz F."/>
            <person name="Cho S.-J."/>
            <person name="Edsinger-Gonzales E."/>
            <person name="Havlak P."/>
            <person name="Kuo D.-H."/>
            <person name="Larsson T."/>
            <person name="Lv J."/>
            <person name="Arendt D."/>
            <person name="Savage R."/>
            <person name="Osoegawa K."/>
            <person name="de Jong P."/>
            <person name="Lindberg D.R."/>
            <person name="Seaver E.C."/>
            <person name="Weisblat D.A."/>
            <person name="Putnam N.H."/>
            <person name="Grigoriev I.V."/>
            <person name="Rokhsar D.S."/>
        </authorList>
    </citation>
    <scope>NUCLEOTIDE SEQUENCE</scope>
    <source>
        <strain evidence="4">I ESC-2004</strain>
    </source>
</reference>
<organism evidence="2">
    <name type="scientific">Capitella teleta</name>
    <name type="common">Polychaete worm</name>
    <dbReference type="NCBI Taxonomy" id="283909"/>
    <lineage>
        <taxon>Eukaryota</taxon>
        <taxon>Metazoa</taxon>
        <taxon>Spiralia</taxon>
        <taxon>Lophotrochozoa</taxon>
        <taxon>Annelida</taxon>
        <taxon>Polychaeta</taxon>
        <taxon>Sedentaria</taxon>
        <taxon>Scolecida</taxon>
        <taxon>Capitellidae</taxon>
        <taxon>Capitella</taxon>
    </lineage>
</organism>
<evidence type="ECO:0008006" key="5">
    <source>
        <dbReference type="Google" id="ProtNLM"/>
    </source>
</evidence>
<protein>
    <recommendedName>
        <fullName evidence="5">Farnesoic acid O-methyl transferase domain-containing protein</fullName>
    </recommendedName>
</protein>
<reference evidence="3" key="3">
    <citation type="submission" date="2015-06" db="UniProtKB">
        <authorList>
            <consortium name="EnsemblMetazoa"/>
        </authorList>
    </citation>
    <scope>IDENTIFICATION</scope>
</reference>